<feature type="coiled-coil region" evidence="1">
    <location>
        <begin position="822"/>
        <end position="940"/>
    </location>
</feature>
<feature type="region of interest" description="Disordered" evidence="2">
    <location>
        <begin position="953"/>
        <end position="993"/>
    </location>
</feature>
<feature type="region of interest" description="Disordered" evidence="2">
    <location>
        <begin position="1091"/>
        <end position="1289"/>
    </location>
</feature>
<evidence type="ECO:0000256" key="1">
    <source>
        <dbReference type="SAM" id="Coils"/>
    </source>
</evidence>
<dbReference type="Pfam" id="PF02141">
    <property type="entry name" value="DENN"/>
    <property type="match status" value="1"/>
</dbReference>
<proteinExistence type="predicted"/>
<protein>
    <recommendedName>
        <fullName evidence="3">cDENN domain-containing protein</fullName>
    </recommendedName>
</protein>
<dbReference type="Proteomes" id="UP000054166">
    <property type="component" value="Unassembled WGS sequence"/>
</dbReference>
<dbReference type="InParanoid" id="A0A0C3BFZ8"/>
<reference evidence="4 5" key="1">
    <citation type="submission" date="2014-04" db="EMBL/GenBank/DDBJ databases">
        <authorList>
            <consortium name="DOE Joint Genome Institute"/>
            <person name="Kuo A."/>
            <person name="Tarkka M."/>
            <person name="Buscot F."/>
            <person name="Kohler A."/>
            <person name="Nagy L.G."/>
            <person name="Floudas D."/>
            <person name="Copeland A."/>
            <person name="Barry K.W."/>
            <person name="Cichocki N."/>
            <person name="Veneault-Fourrey C."/>
            <person name="LaButti K."/>
            <person name="Lindquist E.A."/>
            <person name="Lipzen A."/>
            <person name="Lundell T."/>
            <person name="Morin E."/>
            <person name="Murat C."/>
            <person name="Sun H."/>
            <person name="Tunlid A."/>
            <person name="Henrissat B."/>
            <person name="Grigoriev I.V."/>
            <person name="Hibbett D.S."/>
            <person name="Martin F."/>
            <person name="Nordberg H.P."/>
            <person name="Cantor M.N."/>
            <person name="Hua S.X."/>
        </authorList>
    </citation>
    <scope>NUCLEOTIDE SEQUENCE [LARGE SCALE GENOMIC DNA]</scope>
    <source>
        <strain evidence="4 5">F 1598</strain>
    </source>
</reference>
<dbReference type="SMART" id="SM00799">
    <property type="entry name" value="DENN"/>
    <property type="match status" value="1"/>
</dbReference>
<dbReference type="EMBL" id="KN832985">
    <property type="protein sequence ID" value="KIM85198.1"/>
    <property type="molecule type" value="Genomic_DNA"/>
</dbReference>
<name>A0A0C3BFZ8_PILCF</name>
<sequence>MSHPRKPSIPPPTVAGTPQKFLKSRWTDQSAAKGEGDKRKRSVSQKTASNLSLRSLGSKTTLEAKKEQPDTAPIVNISHSQNNSIDGAEGGLAEELDYITVSSPNAPSASNSASTALSHIPRTDKASRLLGISHRRSMEPIPASRRNSIVSTRSARDPPPTPGFVPTLPLTSLYVVSGLPKSPHTWTLADPDSVLGLHHSDSAVNRWWRPEVLGSTVSPGAGGGQKKKKQNGKHEEIMKGAGALGKQEVGKMLSKALKLSFTREVEIIASTLQPASTVHTFTFNLPAPYVPLAPASQADLLRASVLSGTDIRSSAGTFAYPYLHDDPYSRPNSSAQFLGLPSTVGHGSTPGSSNTNPVTNVNQGGSNNVTYHGVCLTVWSHADAERSTAIRRTLEAARSRKESAQSVLASRLKSLRGEAGGVMGSRPNSSDPTLQARKRSKKSAKGPWTDVETDGETEGEGLISESDYDVASTANGHGPGESTLFLPGDTVFWLPYALTLVSRHPIYDLMRDYLTLSWARFSKDVQSHTLQISKILSHPAPRAGDVVRLDASAKDEANLEVVARFPGGLDFGRGLVDINFTMWPLFKCLNIDNILTICEIALAPTGRVVFFSRHPAMLGIAVATVKYLVELRGWNGIALSAVHSRDAKIYIDDPGPWIIGLATEARYSVKPSPEVCIVDLDINYLSCPTPPSGVVSVKKQRELYRQRLLAAFEPHYHADHGVPSEFKEAFPAGRFRPVCKIQTKRGASSAAVADTIKAPEWWHSTRIIQAFDSVLQEKMKKPSFFKRISSLGTVRRPPQLTAAEQLIQLSIRKRATAFVDARDDLETKIGRLSRRLNFLMTESDLWRDKFVTFEAYAERLSGEANQLRTKINKEQRETKRLSGLVTMTAAEKIKLQTQLQETESAHRDAILELNQMRENMDRMEEERAEMMAEVEAQIERALASMAVDVDAESDYSDYSRPSRPSSRTSSHTFPRSRRASDAGKSRLPSIGTESTLAESYLERDIQDESLIGTVGRETGTIDEEDEEPLSPTKKKRFSASYEESQQDNMVAMDEGISQKSDKIAKKVLQIQQKLDAALASEANSNVEAWKNQVESHESDVEETVPIRPRPTKGTKLVNTPPLSRKSSRTTSSAQTSRSGHSTPARQSEELACSANIPPQQHIPTIPSEPGNKTPTGSSDEAVERVARKVSSAISLNGGGSTSPVSPVTPGMGGGATTTDDSDTEFQSAYSRSSRGSTGSLESRSSRRWSSDAEVDSNASATLLAPPPNDAGGLKHPAPQFPNKTRARLSSTATAIFSQAQPSPTFSVATVVGRGRKRELNENTL</sequence>
<dbReference type="GO" id="GO:0031410">
    <property type="term" value="C:cytoplasmic vesicle"/>
    <property type="evidence" value="ECO:0007669"/>
    <property type="project" value="TreeGrafter"/>
</dbReference>
<dbReference type="HOGENOM" id="CLU_004288_0_0_1"/>
<evidence type="ECO:0000313" key="4">
    <source>
        <dbReference type="EMBL" id="KIM85198.1"/>
    </source>
</evidence>
<dbReference type="PANTHER" id="PTHR12296:SF31">
    <property type="entry name" value="DENN (AEX-3) DOMAIN PROTEIN (AFU_ORTHOLOGUE AFUA_6G11200)"/>
    <property type="match status" value="1"/>
</dbReference>
<evidence type="ECO:0000313" key="5">
    <source>
        <dbReference type="Proteomes" id="UP000054166"/>
    </source>
</evidence>
<dbReference type="GO" id="GO:0032483">
    <property type="term" value="P:regulation of Rab protein signal transduction"/>
    <property type="evidence" value="ECO:0007669"/>
    <property type="project" value="TreeGrafter"/>
</dbReference>
<dbReference type="Gene3D" id="3.40.50.11500">
    <property type="match status" value="1"/>
</dbReference>
<evidence type="ECO:0000259" key="3">
    <source>
        <dbReference type="SMART" id="SM00799"/>
    </source>
</evidence>
<feature type="region of interest" description="Disordered" evidence="2">
    <location>
        <begin position="415"/>
        <end position="462"/>
    </location>
</feature>
<feature type="region of interest" description="Disordered" evidence="2">
    <location>
        <begin position="1"/>
        <end position="88"/>
    </location>
</feature>
<accession>A0A0C3BFZ8</accession>
<feature type="compositionally biased region" description="Low complexity" evidence="2">
    <location>
        <begin position="1128"/>
        <end position="1138"/>
    </location>
</feature>
<dbReference type="InterPro" id="IPR043153">
    <property type="entry name" value="DENN_C"/>
</dbReference>
<dbReference type="OrthoDB" id="6019893at2759"/>
<feature type="compositionally biased region" description="Polar residues" evidence="2">
    <location>
        <begin position="44"/>
        <end position="61"/>
    </location>
</feature>
<organism evidence="4 5">
    <name type="scientific">Piloderma croceum (strain F 1598)</name>
    <dbReference type="NCBI Taxonomy" id="765440"/>
    <lineage>
        <taxon>Eukaryota</taxon>
        <taxon>Fungi</taxon>
        <taxon>Dikarya</taxon>
        <taxon>Basidiomycota</taxon>
        <taxon>Agaricomycotina</taxon>
        <taxon>Agaricomycetes</taxon>
        <taxon>Agaricomycetidae</taxon>
        <taxon>Atheliales</taxon>
        <taxon>Atheliaceae</taxon>
        <taxon>Piloderma</taxon>
    </lineage>
</organism>
<reference evidence="5" key="2">
    <citation type="submission" date="2015-01" db="EMBL/GenBank/DDBJ databases">
        <title>Evolutionary Origins and Diversification of the Mycorrhizal Mutualists.</title>
        <authorList>
            <consortium name="DOE Joint Genome Institute"/>
            <consortium name="Mycorrhizal Genomics Consortium"/>
            <person name="Kohler A."/>
            <person name="Kuo A."/>
            <person name="Nagy L.G."/>
            <person name="Floudas D."/>
            <person name="Copeland A."/>
            <person name="Barry K.W."/>
            <person name="Cichocki N."/>
            <person name="Veneault-Fourrey C."/>
            <person name="LaButti K."/>
            <person name="Lindquist E.A."/>
            <person name="Lipzen A."/>
            <person name="Lundell T."/>
            <person name="Morin E."/>
            <person name="Murat C."/>
            <person name="Riley R."/>
            <person name="Ohm R."/>
            <person name="Sun H."/>
            <person name="Tunlid A."/>
            <person name="Henrissat B."/>
            <person name="Grigoriev I.V."/>
            <person name="Hibbett D.S."/>
            <person name="Martin F."/>
        </authorList>
    </citation>
    <scope>NUCLEOTIDE SEQUENCE [LARGE SCALE GENOMIC DNA]</scope>
    <source>
        <strain evidence="5">F 1598</strain>
    </source>
</reference>
<keyword evidence="5" id="KW-1185">Reference proteome</keyword>
<feature type="compositionally biased region" description="Polar residues" evidence="2">
    <location>
        <begin position="1224"/>
        <end position="1241"/>
    </location>
</feature>
<feature type="compositionally biased region" description="Low complexity" evidence="2">
    <location>
        <begin position="956"/>
        <end position="973"/>
    </location>
</feature>
<evidence type="ECO:0000256" key="2">
    <source>
        <dbReference type="SAM" id="MobiDB-lite"/>
    </source>
</evidence>
<dbReference type="InterPro" id="IPR001194">
    <property type="entry name" value="cDENN_dom"/>
</dbReference>
<feature type="region of interest" description="Disordered" evidence="2">
    <location>
        <begin position="1008"/>
        <end position="1047"/>
    </location>
</feature>
<dbReference type="STRING" id="765440.A0A0C3BFZ8"/>
<gene>
    <name evidence="4" type="ORF">PILCRDRAFT_817196</name>
</gene>
<dbReference type="InterPro" id="IPR051696">
    <property type="entry name" value="DENN_Domain_GEFs"/>
</dbReference>
<dbReference type="PANTHER" id="PTHR12296">
    <property type="entry name" value="DENN DOMAIN-CONTAINING PROTEIN 4"/>
    <property type="match status" value="1"/>
</dbReference>
<keyword evidence="1" id="KW-0175">Coiled coil</keyword>
<feature type="domain" description="cDENN" evidence="3">
    <location>
        <begin position="493"/>
        <end position="683"/>
    </location>
</feature>